<dbReference type="AlphaFoldDB" id="G9X3P6"/>
<dbReference type="PANTHER" id="PTHR24221">
    <property type="entry name" value="ATP-BINDING CASSETTE SUB-FAMILY B"/>
    <property type="match status" value="1"/>
</dbReference>
<dbReference type="InterPro" id="IPR036640">
    <property type="entry name" value="ABC1_TM_sf"/>
</dbReference>
<reference evidence="12 13" key="1">
    <citation type="submission" date="2011-08" db="EMBL/GenBank/DDBJ databases">
        <title>The Genome Sequence of Eubacteriaceae bacterium ACC19a.</title>
        <authorList>
            <consortium name="The Broad Institute Genome Sequencing Platform"/>
            <person name="Earl A."/>
            <person name="Ward D."/>
            <person name="Feldgarden M."/>
            <person name="Gevers D."/>
            <person name="Sizova M."/>
            <person name="Hazen A."/>
            <person name="Epstein S."/>
            <person name="Young S.K."/>
            <person name="Zeng Q."/>
            <person name="Gargeya S."/>
            <person name="Fitzgerald M."/>
            <person name="Haas B."/>
            <person name="Abouelleil A."/>
            <person name="Alvarado L."/>
            <person name="Arachchi H.M."/>
            <person name="Berlin A."/>
            <person name="Brown A."/>
            <person name="Chapman S.B."/>
            <person name="Chen Z."/>
            <person name="Dunbar C."/>
            <person name="Freedman E."/>
            <person name="Gearin G."/>
            <person name="Gellesch M."/>
            <person name="Goldberg J."/>
            <person name="Griggs A."/>
            <person name="Gujja S."/>
            <person name="Heiman D."/>
            <person name="Howarth C."/>
            <person name="Larson L."/>
            <person name="Lui A."/>
            <person name="MacDonald P.J.P."/>
            <person name="Montmayeur A."/>
            <person name="Murphy C."/>
            <person name="Neiman D."/>
            <person name="Pearson M."/>
            <person name="Priest M."/>
            <person name="Roberts A."/>
            <person name="Saif S."/>
            <person name="Shea T."/>
            <person name="Shenoy N."/>
            <person name="Sisk P."/>
            <person name="Stolte C."/>
            <person name="Sykes S."/>
            <person name="Wortman J."/>
            <person name="Nusbaum C."/>
            <person name="Birren B."/>
        </authorList>
    </citation>
    <scope>NUCLEOTIDE SEQUENCE [LARGE SCALE GENOMIC DNA]</scope>
    <source>
        <strain evidence="12 13">ACC19a</strain>
    </source>
</reference>
<keyword evidence="3" id="KW-1003">Cell membrane</keyword>
<comment type="caution">
    <text evidence="12">The sequence shown here is derived from an EMBL/GenBank/DDBJ whole genome shotgun (WGS) entry which is preliminary data.</text>
</comment>
<dbReference type="GO" id="GO:0005524">
    <property type="term" value="F:ATP binding"/>
    <property type="evidence" value="ECO:0007669"/>
    <property type="project" value="UniProtKB-KW"/>
</dbReference>
<dbReference type="Gene3D" id="3.40.50.300">
    <property type="entry name" value="P-loop containing nucleotide triphosphate hydrolases"/>
    <property type="match status" value="1"/>
</dbReference>
<dbReference type="SUPFAM" id="SSF52540">
    <property type="entry name" value="P-loop containing nucleoside triphosphate hydrolases"/>
    <property type="match status" value="1"/>
</dbReference>
<dbReference type="Pfam" id="PF00664">
    <property type="entry name" value="ABC_membrane"/>
    <property type="match status" value="1"/>
</dbReference>
<evidence type="ECO:0000256" key="2">
    <source>
        <dbReference type="ARBA" id="ARBA00022448"/>
    </source>
</evidence>
<dbReference type="PANTHER" id="PTHR24221:SF397">
    <property type="entry name" value="ABC TRANSPORTER, ATP-BINDING TRANSMEMBRANE PROTEIN"/>
    <property type="match status" value="1"/>
</dbReference>
<evidence type="ECO:0000256" key="9">
    <source>
        <dbReference type="SAM" id="Phobius"/>
    </source>
</evidence>
<feature type="domain" description="ABC transporter" evidence="10">
    <location>
        <begin position="342"/>
        <end position="576"/>
    </location>
</feature>
<feature type="transmembrane region" description="Helical" evidence="9">
    <location>
        <begin position="251"/>
        <end position="274"/>
    </location>
</feature>
<dbReference type="PROSITE" id="PS50893">
    <property type="entry name" value="ABC_TRANSPORTER_2"/>
    <property type="match status" value="1"/>
</dbReference>
<dbReference type="PROSITE" id="PS00211">
    <property type="entry name" value="ABC_TRANSPORTER_1"/>
    <property type="match status" value="1"/>
</dbReference>
<organism evidence="12 13">
    <name type="scientific">Peptoanaerobacter stomatis</name>
    <dbReference type="NCBI Taxonomy" id="796937"/>
    <lineage>
        <taxon>Bacteria</taxon>
        <taxon>Bacillati</taxon>
        <taxon>Bacillota</taxon>
        <taxon>Clostridia</taxon>
        <taxon>Peptostreptococcales</taxon>
        <taxon>Filifactoraceae</taxon>
        <taxon>Peptoanaerobacter</taxon>
    </lineage>
</organism>
<evidence type="ECO:0000256" key="7">
    <source>
        <dbReference type="ARBA" id="ARBA00022989"/>
    </source>
</evidence>
<name>G9X3P6_9FIRM</name>
<dbReference type="GO" id="GO:0016887">
    <property type="term" value="F:ATP hydrolysis activity"/>
    <property type="evidence" value="ECO:0007669"/>
    <property type="project" value="InterPro"/>
</dbReference>
<keyword evidence="6" id="KW-0067">ATP-binding</keyword>
<dbReference type="GO" id="GO:0140359">
    <property type="term" value="F:ABC-type transporter activity"/>
    <property type="evidence" value="ECO:0007669"/>
    <property type="project" value="InterPro"/>
</dbReference>
<dbReference type="SMART" id="SM00382">
    <property type="entry name" value="AAA"/>
    <property type="match status" value="1"/>
</dbReference>
<evidence type="ECO:0000313" key="12">
    <source>
        <dbReference type="EMBL" id="EHL10011.1"/>
    </source>
</evidence>
<dbReference type="InterPro" id="IPR003593">
    <property type="entry name" value="AAA+_ATPase"/>
</dbReference>
<feature type="transmembrane region" description="Helical" evidence="9">
    <location>
        <begin position="165"/>
        <end position="184"/>
    </location>
</feature>
<dbReference type="PROSITE" id="PS50929">
    <property type="entry name" value="ABC_TM1F"/>
    <property type="match status" value="1"/>
</dbReference>
<feature type="transmembrane region" description="Helical" evidence="9">
    <location>
        <begin position="21"/>
        <end position="42"/>
    </location>
</feature>
<dbReference type="SUPFAM" id="SSF90123">
    <property type="entry name" value="ABC transporter transmembrane region"/>
    <property type="match status" value="1"/>
</dbReference>
<keyword evidence="2" id="KW-0813">Transport</keyword>
<gene>
    <name evidence="12" type="ORF">HMPREF9629_01003</name>
</gene>
<dbReference type="InterPro" id="IPR011527">
    <property type="entry name" value="ABC1_TM_dom"/>
</dbReference>
<comment type="subcellular location">
    <subcellularLocation>
        <location evidence="1">Cell membrane</location>
        <topology evidence="1">Multi-pass membrane protein</topology>
    </subcellularLocation>
</comment>
<evidence type="ECO:0000256" key="5">
    <source>
        <dbReference type="ARBA" id="ARBA00022741"/>
    </source>
</evidence>
<keyword evidence="5" id="KW-0547">Nucleotide-binding</keyword>
<feature type="transmembrane region" description="Helical" evidence="9">
    <location>
        <begin position="62"/>
        <end position="91"/>
    </location>
</feature>
<evidence type="ECO:0000256" key="6">
    <source>
        <dbReference type="ARBA" id="ARBA00022840"/>
    </source>
</evidence>
<feature type="domain" description="ABC transmembrane type-1" evidence="11">
    <location>
        <begin position="24"/>
        <end position="292"/>
    </location>
</feature>
<evidence type="ECO:0000256" key="4">
    <source>
        <dbReference type="ARBA" id="ARBA00022692"/>
    </source>
</evidence>
<evidence type="ECO:0000256" key="3">
    <source>
        <dbReference type="ARBA" id="ARBA00022475"/>
    </source>
</evidence>
<evidence type="ECO:0000256" key="8">
    <source>
        <dbReference type="ARBA" id="ARBA00023136"/>
    </source>
</evidence>
<dbReference type="EMBL" id="AFZE01000058">
    <property type="protein sequence ID" value="EHL10011.1"/>
    <property type="molecule type" value="Genomic_DNA"/>
</dbReference>
<dbReference type="GO" id="GO:0034040">
    <property type="term" value="F:ATPase-coupled lipid transmembrane transporter activity"/>
    <property type="evidence" value="ECO:0007669"/>
    <property type="project" value="TreeGrafter"/>
</dbReference>
<dbReference type="InterPro" id="IPR039421">
    <property type="entry name" value="Type_1_exporter"/>
</dbReference>
<proteinExistence type="predicted"/>
<accession>G9X3P6</accession>
<evidence type="ECO:0000259" key="10">
    <source>
        <dbReference type="PROSITE" id="PS50893"/>
    </source>
</evidence>
<dbReference type="InterPro" id="IPR027417">
    <property type="entry name" value="P-loop_NTPase"/>
</dbReference>
<dbReference type="BioCyc" id="EBAC796937-HMP:GMGH-1005-MONOMER"/>
<evidence type="ECO:0000259" key="11">
    <source>
        <dbReference type="PROSITE" id="PS50929"/>
    </source>
</evidence>
<dbReference type="FunFam" id="3.40.50.300:FF:000221">
    <property type="entry name" value="Multidrug ABC transporter ATP-binding protein"/>
    <property type="match status" value="1"/>
</dbReference>
<evidence type="ECO:0008006" key="14">
    <source>
        <dbReference type="Google" id="ProtNLM"/>
    </source>
</evidence>
<keyword evidence="4 9" id="KW-0812">Transmembrane</keyword>
<evidence type="ECO:0000256" key="1">
    <source>
        <dbReference type="ARBA" id="ARBA00004651"/>
    </source>
</evidence>
<dbReference type="HOGENOM" id="CLU_000604_84_9_9"/>
<evidence type="ECO:0000313" key="13">
    <source>
        <dbReference type="Proteomes" id="UP000006437"/>
    </source>
</evidence>
<keyword evidence="8 9" id="KW-0472">Membrane</keyword>
<dbReference type="Proteomes" id="UP000006437">
    <property type="component" value="Unassembled WGS sequence"/>
</dbReference>
<protein>
    <recommendedName>
        <fullName evidence="14">ABC transporter, ATP-binding protein</fullName>
    </recommendedName>
</protein>
<sequence>MNKKISIKNVITFYAKEKMPLYYLTVIFSAIYGILSVIPYYLIWQIARELIINGTSADKNKIVSYAIYIFISQIIGIIVSFSGLMASHLLAFRIEKNIRHNAINHLLSLPIGYFENEDTGRIRRMIDDNASKTHTFIAHMFPDIASSTVIPILFIIMILSVDYRLGLLCIAGVIIGMANMFSLMGPKTKELMGEYMQSSENLSINGVEFIRGIPVVKVFNQSVESFQRFYASIMDYDEKAKFFVNFCKKPMIFYTLSLFMPTILLGPLTMILIRHSSSPLELLSKSILYILMSMLLHSVLMKLATVSEAKNMFFISIEKLNDIFENKQMPNMNIEKTNQEGISFENVSFTYMGKETPAINDISFNFKKNKTYALVGASGSGKSTLLELIGRFYDIDKGSIKIDGQDIRSIDEDILLSKLAIVFQESKLLKRTLRENITMGKNYSDDEILNAIKLSGCEDILSNMKNGLDTMIGEQGTYVSGGEAQRISIARAFLRNPDILLLDEATAYADPENEHKISESIEKLKQGKTCIMIAHRLNSITNVDKILIMQHGKLIDSGNHEELMQNSPYYRQLYENYSRSIKWRVANA</sequence>
<dbReference type="Gene3D" id="1.20.1560.10">
    <property type="entry name" value="ABC transporter type 1, transmembrane domain"/>
    <property type="match status" value="1"/>
</dbReference>
<dbReference type="GO" id="GO:0005886">
    <property type="term" value="C:plasma membrane"/>
    <property type="evidence" value="ECO:0007669"/>
    <property type="project" value="UniProtKB-SubCell"/>
</dbReference>
<keyword evidence="7 9" id="KW-1133">Transmembrane helix</keyword>
<feature type="transmembrane region" description="Helical" evidence="9">
    <location>
        <begin position="140"/>
        <end position="159"/>
    </location>
</feature>
<dbReference type="InterPro" id="IPR017871">
    <property type="entry name" value="ABC_transporter-like_CS"/>
</dbReference>
<dbReference type="Pfam" id="PF00005">
    <property type="entry name" value="ABC_tran"/>
    <property type="match status" value="1"/>
</dbReference>
<dbReference type="InterPro" id="IPR003439">
    <property type="entry name" value="ABC_transporter-like_ATP-bd"/>
</dbReference>
<dbReference type="RefSeq" id="WP_009525238.1">
    <property type="nucleotide sequence ID" value="NZ_JH414550.1"/>
</dbReference>